<dbReference type="Gene3D" id="3.40.50.1980">
    <property type="entry name" value="Nitrogenase molybdenum iron protein domain"/>
    <property type="match status" value="2"/>
</dbReference>
<dbReference type="RefSeq" id="WP_133740255.1">
    <property type="nucleotide sequence ID" value="NZ_SNYN01000002.1"/>
</dbReference>
<evidence type="ECO:0000259" key="6">
    <source>
        <dbReference type="PROSITE" id="PS50983"/>
    </source>
</evidence>
<organism evidence="7 8">
    <name type="scientific">Actinorugispora endophytica</name>
    <dbReference type="NCBI Taxonomy" id="1605990"/>
    <lineage>
        <taxon>Bacteria</taxon>
        <taxon>Bacillati</taxon>
        <taxon>Actinomycetota</taxon>
        <taxon>Actinomycetes</taxon>
        <taxon>Streptosporangiales</taxon>
        <taxon>Nocardiopsidaceae</taxon>
        <taxon>Actinorugispora</taxon>
    </lineage>
</organism>
<comment type="similarity">
    <text evidence="2">Belongs to the bacterial solute-binding protein 8 family.</text>
</comment>
<evidence type="ECO:0000256" key="1">
    <source>
        <dbReference type="ARBA" id="ARBA00004196"/>
    </source>
</evidence>
<reference evidence="7 8" key="1">
    <citation type="submission" date="2019-03" db="EMBL/GenBank/DDBJ databases">
        <title>Genomic Encyclopedia of Type Strains, Phase IV (KMG-IV): sequencing the most valuable type-strain genomes for metagenomic binning, comparative biology and taxonomic classification.</title>
        <authorList>
            <person name="Goeker M."/>
        </authorList>
    </citation>
    <scope>NUCLEOTIDE SEQUENCE [LARGE SCALE GENOMIC DNA]</scope>
    <source>
        <strain evidence="7 8">DSM 46770</strain>
    </source>
</reference>
<name>A0A4V3D928_9ACTN</name>
<sequence>MRTTHAAKGFRALAAGLAVLTLAATGCGTSSGAEEEGEAALLASVDTHFGTVDIPEPEDGDLTVVALGWSDGEVALSLGVKPVAIHDWQSFGAENKGVGSWAADQFGDDTPELIESTDGSVNYEQIQALDPDLILNVRAALDDKAHERLSEIAPTVAPPKDTPDFAVDWRTHTSVIAQALGREAEGEELVADLDARFEELRTEHPEFEGVTMASGSKFGDAYGASLPGDSRFDIYGELGFVLNPAIEELPNPSGFYAGVSVEQVSALDADVAVLTTIGYPLSELTEDPLIQALPVVEDERALFVDPEGDVMRGATAGTTASIGIALDAVVPDLTEAVDKLED</sequence>
<evidence type="ECO:0000313" key="7">
    <source>
        <dbReference type="EMBL" id="TDQ54249.1"/>
    </source>
</evidence>
<dbReference type="SUPFAM" id="SSF53807">
    <property type="entry name" value="Helical backbone' metal receptor"/>
    <property type="match status" value="1"/>
</dbReference>
<dbReference type="EMBL" id="SNYN01000002">
    <property type="protein sequence ID" value="TDQ54249.1"/>
    <property type="molecule type" value="Genomic_DNA"/>
</dbReference>
<dbReference type="PANTHER" id="PTHR30532">
    <property type="entry name" value="IRON III DICITRATE-BINDING PERIPLASMIC PROTEIN"/>
    <property type="match status" value="1"/>
</dbReference>
<comment type="caution">
    <text evidence="7">The sequence shown here is derived from an EMBL/GenBank/DDBJ whole genome shotgun (WGS) entry which is preliminary data.</text>
</comment>
<dbReference type="InterPro" id="IPR002491">
    <property type="entry name" value="ABC_transptr_periplasmic_BD"/>
</dbReference>
<dbReference type="PANTHER" id="PTHR30532:SF24">
    <property type="entry name" value="FERRIC ENTEROBACTIN-BINDING PERIPLASMIC PROTEIN FEPB"/>
    <property type="match status" value="1"/>
</dbReference>
<keyword evidence="3" id="KW-0813">Transport</keyword>
<evidence type="ECO:0000256" key="5">
    <source>
        <dbReference type="SAM" id="SignalP"/>
    </source>
</evidence>
<evidence type="ECO:0000256" key="3">
    <source>
        <dbReference type="ARBA" id="ARBA00022448"/>
    </source>
</evidence>
<dbReference type="Pfam" id="PF01497">
    <property type="entry name" value="Peripla_BP_2"/>
    <property type="match status" value="1"/>
</dbReference>
<dbReference type="GO" id="GO:1901678">
    <property type="term" value="P:iron coordination entity transport"/>
    <property type="evidence" value="ECO:0007669"/>
    <property type="project" value="UniProtKB-ARBA"/>
</dbReference>
<feature type="chain" id="PRO_5038489295" evidence="5">
    <location>
        <begin position="24"/>
        <end position="342"/>
    </location>
</feature>
<dbReference type="OrthoDB" id="1846031at2"/>
<comment type="subcellular location">
    <subcellularLocation>
        <location evidence="1">Cell envelope</location>
    </subcellularLocation>
</comment>
<proteinExistence type="inferred from homology"/>
<accession>A0A4V3D928</accession>
<dbReference type="InterPro" id="IPR051313">
    <property type="entry name" value="Bact_iron-sidero_bind"/>
</dbReference>
<dbReference type="Proteomes" id="UP000295281">
    <property type="component" value="Unassembled WGS sequence"/>
</dbReference>
<gene>
    <name evidence="7" type="ORF">EV190_10282</name>
</gene>
<keyword evidence="8" id="KW-1185">Reference proteome</keyword>
<keyword evidence="4 5" id="KW-0732">Signal</keyword>
<dbReference type="GO" id="GO:0030288">
    <property type="term" value="C:outer membrane-bounded periplasmic space"/>
    <property type="evidence" value="ECO:0007669"/>
    <property type="project" value="TreeGrafter"/>
</dbReference>
<feature type="signal peptide" evidence="5">
    <location>
        <begin position="1"/>
        <end position="23"/>
    </location>
</feature>
<feature type="domain" description="Fe/B12 periplasmic-binding" evidence="6">
    <location>
        <begin position="63"/>
        <end position="337"/>
    </location>
</feature>
<protein>
    <submittedName>
        <fullName evidence="7">Iron complex transport system substrate-binding protein</fullName>
    </submittedName>
</protein>
<evidence type="ECO:0000313" key="8">
    <source>
        <dbReference type="Proteomes" id="UP000295281"/>
    </source>
</evidence>
<dbReference type="PROSITE" id="PS50983">
    <property type="entry name" value="FE_B12_PBP"/>
    <property type="match status" value="1"/>
</dbReference>
<evidence type="ECO:0000256" key="4">
    <source>
        <dbReference type="ARBA" id="ARBA00022729"/>
    </source>
</evidence>
<evidence type="ECO:0000256" key="2">
    <source>
        <dbReference type="ARBA" id="ARBA00008814"/>
    </source>
</evidence>
<dbReference type="AlphaFoldDB" id="A0A4V3D928"/>
<dbReference type="PROSITE" id="PS51257">
    <property type="entry name" value="PROKAR_LIPOPROTEIN"/>
    <property type="match status" value="1"/>
</dbReference>